<keyword evidence="2" id="KW-1185">Reference proteome</keyword>
<evidence type="ECO:0000313" key="1">
    <source>
        <dbReference type="EMBL" id="KAJ8369007.1"/>
    </source>
</evidence>
<dbReference type="EMBL" id="JAINUF010000003">
    <property type="protein sequence ID" value="KAJ8369007.1"/>
    <property type="molecule type" value="Genomic_DNA"/>
</dbReference>
<accession>A0A9Q1FX13</accession>
<name>A0A9Q1FX13_SYNKA</name>
<comment type="caution">
    <text evidence="1">The sequence shown here is derived from an EMBL/GenBank/DDBJ whole genome shotgun (WGS) entry which is preliminary data.</text>
</comment>
<dbReference type="Proteomes" id="UP001152622">
    <property type="component" value="Chromosome 3"/>
</dbReference>
<sequence>MFLFPSRSLWFGTFSLCRPAPPRTTASGVAGKQGFLLVRGRFLLRRPWDYGLYPNWTLRNVPAEASSKAPPPPPPVPIRWARGVSNPCSCCEYLKHNALELGERPVSSVFDKPADVLLVARNSGSETESLRKSHNAIPKLARAYRSRRICRKGRAFEGGDARAAAGRRRPSGTRVKGRLHGNRVRTHPLPHLGLLGKAGSPGCRGNGTSGPCHRCVRGFPRRLREGEVSRASYPIGKARGLSALWKTWN</sequence>
<evidence type="ECO:0000313" key="2">
    <source>
        <dbReference type="Proteomes" id="UP001152622"/>
    </source>
</evidence>
<proteinExistence type="predicted"/>
<organism evidence="1 2">
    <name type="scientific">Synaphobranchus kaupii</name>
    <name type="common">Kaup's arrowtooth eel</name>
    <dbReference type="NCBI Taxonomy" id="118154"/>
    <lineage>
        <taxon>Eukaryota</taxon>
        <taxon>Metazoa</taxon>
        <taxon>Chordata</taxon>
        <taxon>Craniata</taxon>
        <taxon>Vertebrata</taxon>
        <taxon>Euteleostomi</taxon>
        <taxon>Actinopterygii</taxon>
        <taxon>Neopterygii</taxon>
        <taxon>Teleostei</taxon>
        <taxon>Anguilliformes</taxon>
        <taxon>Synaphobranchidae</taxon>
        <taxon>Synaphobranchus</taxon>
    </lineage>
</organism>
<dbReference type="AlphaFoldDB" id="A0A9Q1FX13"/>
<reference evidence="1" key="1">
    <citation type="journal article" date="2023" name="Science">
        <title>Genome structures resolve the early diversification of teleost fishes.</title>
        <authorList>
            <person name="Parey E."/>
            <person name="Louis A."/>
            <person name="Montfort J."/>
            <person name="Bouchez O."/>
            <person name="Roques C."/>
            <person name="Iampietro C."/>
            <person name="Lluch J."/>
            <person name="Castinel A."/>
            <person name="Donnadieu C."/>
            <person name="Desvignes T."/>
            <person name="Floi Bucao C."/>
            <person name="Jouanno E."/>
            <person name="Wen M."/>
            <person name="Mejri S."/>
            <person name="Dirks R."/>
            <person name="Jansen H."/>
            <person name="Henkel C."/>
            <person name="Chen W.J."/>
            <person name="Zahm M."/>
            <person name="Cabau C."/>
            <person name="Klopp C."/>
            <person name="Thompson A.W."/>
            <person name="Robinson-Rechavi M."/>
            <person name="Braasch I."/>
            <person name="Lecointre G."/>
            <person name="Bobe J."/>
            <person name="Postlethwait J.H."/>
            <person name="Berthelot C."/>
            <person name="Roest Crollius H."/>
            <person name="Guiguen Y."/>
        </authorList>
    </citation>
    <scope>NUCLEOTIDE SEQUENCE</scope>
    <source>
        <strain evidence="1">WJC10195</strain>
    </source>
</reference>
<gene>
    <name evidence="1" type="ORF">SKAU_G00090350</name>
</gene>
<protein>
    <submittedName>
        <fullName evidence="1">Uncharacterized protein</fullName>
    </submittedName>
</protein>